<sequence length="255" mass="27460">MAKLNSVTLVLAILALLLGGVAYWRSGGKQDVAQVDEQVKQDIDTLREKQQALETHAADSIRAGYKRSQAALKRARQRLGELETAAAEGIKAEVEQAKKDLDTLERDTADGAKAIEKSVVDKAREAEQAVTSRVHRLEARVDVIEARHEISRAKANADSQEFDKAEQQFHEAISHIKGAKEKMADGTALDAQIDAARSSLVDAAKAVEAKAVEAKAVEAKAEQAGNKIEKAESDARALVKSLVGDDHPPEISAAK</sequence>
<dbReference type="RefSeq" id="WP_144971507.1">
    <property type="nucleotide sequence ID" value="NZ_CP036289.1"/>
</dbReference>
<dbReference type="AlphaFoldDB" id="A0A518C5Q8"/>
<reference evidence="3" key="1">
    <citation type="submission" date="2019-02" db="EMBL/GenBank/DDBJ databases">
        <title>Deep-cultivation of Planctomycetes and their phenomic and genomic characterization uncovers novel biology.</title>
        <authorList>
            <person name="Wiegand S."/>
            <person name="Jogler M."/>
            <person name="Boedeker C."/>
            <person name="Pinto D."/>
            <person name="Vollmers J."/>
            <person name="Rivas-Marin E."/>
            <person name="Kohn T."/>
            <person name="Peeters S.H."/>
            <person name="Heuer A."/>
            <person name="Rast P."/>
            <person name="Oberbeckmann S."/>
            <person name="Bunk B."/>
            <person name="Jeske O."/>
            <person name="Meyerdierks A."/>
            <person name="Storesund J.E."/>
            <person name="Kallscheuer N."/>
            <person name="Luecker S."/>
            <person name="Lage O.M."/>
            <person name="Pohl T."/>
            <person name="Merkel B.J."/>
            <person name="Hornburger P."/>
            <person name="Mueller R.-W."/>
            <person name="Bruemmer F."/>
            <person name="Labrenz M."/>
            <person name="Spormann A.M."/>
            <person name="Op den Camp H."/>
            <person name="Overmann J."/>
            <person name="Amann R."/>
            <person name="Jetten M.S.M."/>
            <person name="Mascher T."/>
            <person name="Medema M.H."/>
            <person name="Devos D.P."/>
            <person name="Kaster A.-K."/>
            <person name="Ovreas L."/>
            <person name="Rohde M."/>
            <person name="Galperin M.Y."/>
            <person name="Jogler C."/>
        </authorList>
    </citation>
    <scope>NUCLEOTIDE SEQUENCE [LARGE SCALE GENOMIC DNA]</scope>
    <source>
        <strain evidence="3">Pan97</strain>
    </source>
</reference>
<evidence type="ECO:0000313" key="3">
    <source>
        <dbReference type="Proteomes" id="UP000318626"/>
    </source>
</evidence>
<organism evidence="2 3">
    <name type="scientific">Bremerella volcania</name>
    <dbReference type="NCBI Taxonomy" id="2527984"/>
    <lineage>
        <taxon>Bacteria</taxon>
        <taxon>Pseudomonadati</taxon>
        <taxon>Planctomycetota</taxon>
        <taxon>Planctomycetia</taxon>
        <taxon>Pirellulales</taxon>
        <taxon>Pirellulaceae</taxon>
        <taxon>Bremerella</taxon>
    </lineage>
</organism>
<feature type="coiled-coil region" evidence="1">
    <location>
        <begin position="214"/>
        <end position="241"/>
    </location>
</feature>
<dbReference type="KEGG" id="bvo:Pan97_15670"/>
<evidence type="ECO:0000256" key="1">
    <source>
        <dbReference type="SAM" id="Coils"/>
    </source>
</evidence>
<feature type="coiled-coil region" evidence="1">
    <location>
        <begin position="65"/>
        <end position="140"/>
    </location>
</feature>
<dbReference type="EMBL" id="CP036289">
    <property type="protein sequence ID" value="QDU74558.1"/>
    <property type="molecule type" value="Genomic_DNA"/>
</dbReference>
<protein>
    <submittedName>
        <fullName evidence="2">Uncharacterized protein</fullName>
    </submittedName>
</protein>
<evidence type="ECO:0000313" key="2">
    <source>
        <dbReference type="EMBL" id="QDU74558.1"/>
    </source>
</evidence>
<gene>
    <name evidence="2" type="ORF">Pan97_15670</name>
</gene>
<keyword evidence="1" id="KW-0175">Coiled coil</keyword>
<keyword evidence="3" id="KW-1185">Reference proteome</keyword>
<accession>A0A518C5Q8</accession>
<dbReference type="Proteomes" id="UP000318626">
    <property type="component" value="Chromosome"/>
</dbReference>
<proteinExistence type="predicted"/>
<name>A0A518C5Q8_9BACT</name>